<protein>
    <recommendedName>
        <fullName evidence="3">Cysteine-rich PDZ-binding protein</fullName>
    </recommendedName>
    <alternativeName>
        <fullName evidence="8">Cysteine-rich interactor of PDZ three</fullName>
    </alternativeName>
</protein>
<dbReference type="PANTHER" id="PTHR11805">
    <property type="entry name" value="CYSTEINE-RICH PDZ-BINDING PROTEIN"/>
    <property type="match status" value="1"/>
</dbReference>
<keyword evidence="4" id="KW-0963">Cytoplasm</keyword>
<dbReference type="GO" id="GO:0008380">
    <property type="term" value="P:RNA splicing"/>
    <property type="evidence" value="ECO:0007669"/>
    <property type="project" value="UniProtKB-KW"/>
</dbReference>
<dbReference type="GO" id="GO:0006397">
    <property type="term" value="P:mRNA processing"/>
    <property type="evidence" value="ECO:0007669"/>
    <property type="project" value="UniProtKB-KW"/>
</dbReference>
<sequence>MADRGYSILSFFCSTSVTFTNCRFPVLRSKLILSLACSVRKYGKTNCSFASSNMVCEKCEKKLVRIATPDPWKAGSRAAAAKGPRRLNENKLLTAKKGRYNPYSKAFRKCRICGQSVHQPEAHYCQSCAFKKGICAMCGVRLVDTTNYNQCAV</sequence>
<evidence type="ECO:0000256" key="5">
    <source>
        <dbReference type="ARBA" id="ARBA00022664"/>
    </source>
</evidence>
<evidence type="ECO:0000256" key="7">
    <source>
        <dbReference type="ARBA" id="ARBA00023187"/>
    </source>
</evidence>
<dbReference type="WBParaSite" id="EgrG_000602600">
    <property type="protein sequence ID" value="EgrG_000602600"/>
    <property type="gene ID" value="EgrG_000602600"/>
</dbReference>
<keyword evidence="7" id="KW-0508">mRNA splicing</keyword>
<name>A0A068WEX9_ECHGR</name>
<gene>
    <name evidence="9" type="ORF">EgrG_000602600</name>
</gene>
<keyword evidence="6" id="KW-0747">Spliceosome</keyword>
<evidence type="ECO:0000313" key="10">
    <source>
        <dbReference type="Proteomes" id="UP000492820"/>
    </source>
</evidence>
<dbReference type="PANTHER" id="PTHR11805:SF1">
    <property type="entry name" value="CYSTEINE-RICH PDZ-BINDING PROTEIN"/>
    <property type="match status" value="1"/>
</dbReference>
<dbReference type="Pfam" id="PF10235">
    <property type="entry name" value="Cript"/>
    <property type="match status" value="1"/>
</dbReference>
<evidence type="ECO:0000313" key="11">
    <source>
        <dbReference type="WBParaSite" id="EgrG_000602600"/>
    </source>
</evidence>
<evidence type="ECO:0000256" key="6">
    <source>
        <dbReference type="ARBA" id="ARBA00022728"/>
    </source>
</evidence>
<dbReference type="GO" id="GO:0005681">
    <property type="term" value="C:spliceosomal complex"/>
    <property type="evidence" value="ECO:0007669"/>
    <property type="project" value="UniProtKB-KW"/>
</dbReference>
<dbReference type="GO" id="GO:0005737">
    <property type="term" value="C:cytoplasm"/>
    <property type="evidence" value="ECO:0007669"/>
    <property type="project" value="UniProtKB-SubCell"/>
</dbReference>
<comment type="similarity">
    <text evidence="2">Belongs to the CRIPT family.</text>
</comment>
<dbReference type="EMBL" id="LK028578">
    <property type="protein sequence ID" value="CDS18266.1"/>
    <property type="molecule type" value="Genomic_DNA"/>
</dbReference>
<dbReference type="GO" id="GO:0008017">
    <property type="term" value="F:microtubule binding"/>
    <property type="evidence" value="ECO:0007669"/>
    <property type="project" value="TreeGrafter"/>
</dbReference>
<evidence type="ECO:0000256" key="1">
    <source>
        <dbReference type="ARBA" id="ARBA00004496"/>
    </source>
</evidence>
<reference evidence="11" key="3">
    <citation type="submission" date="2020-10" db="UniProtKB">
        <authorList>
            <consortium name="WormBaseParasite"/>
        </authorList>
    </citation>
    <scope>IDENTIFICATION</scope>
</reference>
<dbReference type="GO" id="GO:0031122">
    <property type="term" value="P:cytoplasmic microtubule organization"/>
    <property type="evidence" value="ECO:0007669"/>
    <property type="project" value="TreeGrafter"/>
</dbReference>
<reference evidence="9 10" key="1">
    <citation type="journal article" date="2013" name="Nature">
        <title>The genomes of four tapeworm species reveal adaptations to parasitism.</title>
        <authorList>
            <person name="Tsai I.J."/>
            <person name="Zarowiecki M."/>
            <person name="Holroyd N."/>
            <person name="Garciarrubio A."/>
            <person name="Sanchez-Flores A."/>
            <person name="Brooks K.L."/>
            <person name="Tracey A."/>
            <person name="Bobes R.J."/>
            <person name="Fragoso G."/>
            <person name="Sciutto E."/>
            <person name="Aslett M."/>
            <person name="Beasley H."/>
            <person name="Bennett H.M."/>
            <person name="Cai J."/>
            <person name="Camicia F."/>
            <person name="Clark R."/>
            <person name="Cucher M."/>
            <person name="De Silva N."/>
            <person name="Day T.A."/>
            <person name="Deplazes P."/>
            <person name="Estrada K."/>
            <person name="Fernandez C."/>
            <person name="Holland P.W."/>
            <person name="Hou J."/>
            <person name="Hu S."/>
            <person name="Huckvale T."/>
            <person name="Hung S.S."/>
            <person name="Kamenetzky L."/>
            <person name="Keane J.A."/>
            <person name="Kiss F."/>
            <person name="Koziol U."/>
            <person name="Lambert O."/>
            <person name="Liu K."/>
            <person name="Luo X."/>
            <person name="Luo Y."/>
            <person name="Macchiaroli N."/>
            <person name="Nichol S."/>
            <person name="Paps J."/>
            <person name="Parkinson J."/>
            <person name="Pouchkina-Stantcheva N."/>
            <person name="Riddiford N."/>
            <person name="Rosenzvit M."/>
            <person name="Salinas G."/>
            <person name="Wasmuth J.D."/>
            <person name="Zamanian M."/>
            <person name="Zheng Y."/>
            <person name="Cai X."/>
            <person name="Soberon X."/>
            <person name="Olson P.D."/>
            <person name="Laclette J.P."/>
            <person name="Brehm K."/>
            <person name="Berriman M."/>
            <person name="Garciarrubio A."/>
            <person name="Bobes R.J."/>
            <person name="Fragoso G."/>
            <person name="Sanchez-Flores A."/>
            <person name="Estrada K."/>
            <person name="Cevallos M.A."/>
            <person name="Morett E."/>
            <person name="Gonzalez V."/>
            <person name="Portillo T."/>
            <person name="Ochoa-Leyva A."/>
            <person name="Jose M.V."/>
            <person name="Sciutto E."/>
            <person name="Landa A."/>
            <person name="Jimenez L."/>
            <person name="Valdes V."/>
            <person name="Carrero J.C."/>
            <person name="Larralde C."/>
            <person name="Morales-Montor J."/>
            <person name="Limon-Lason J."/>
            <person name="Soberon X."/>
            <person name="Laclette J.P."/>
        </authorList>
    </citation>
    <scope>NUCLEOTIDE SEQUENCE [LARGE SCALE GENOMIC DNA]</scope>
</reference>
<dbReference type="AlphaFoldDB" id="A0A068WEX9"/>
<proteinExistence type="inferred from homology"/>
<evidence type="ECO:0000256" key="3">
    <source>
        <dbReference type="ARBA" id="ARBA00018615"/>
    </source>
</evidence>
<evidence type="ECO:0000256" key="4">
    <source>
        <dbReference type="ARBA" id="ARBA00022490"/>
    </source>
</evidence>
<keyword evidence="5" id="KW-0507">mRNA processing</keyword>
<dbReference type="OrthoDB" id="147332at2759"/>
<reference evidence="9" key="2">
    <citation type="submission" date="2014-06" db="EMBL/GenBank/DDBJ databases">
        <authorList>
            <person name="Aslett M."/>
        </authorList>
    </citation>
    <scope>NUCLEOTIDE SEQUENCE</scope>
</reference>
<dbReference type="Proteomes" id="UP000492820">
    <property type="component" value="Unassembled WGS sequence"/>
</dbReference>
<comment type="subcellular location">
    <subcellularLocation>
        <location evidence="1">Cytoplasm</location>
    </subcellularLocation>
</comment>
<evidence type="ECO:0000256" key="8">
    <source>
        <dbReference type="ARBA" id="ARBA00032518"/>
    </source>
</evidence>
<evidence type="ECO:0000256" key="2">
    <source>
        <dbReference type="ARBA" id="ARBA00009021"/>
    </source>
</evidence>
<dbReference type="InterPro" id="IPR019367">
    <property type="entry name" value="PDZ-binding_CRIPT"/>
</dbReference>
<organism evidence="9">
    <name type="scientific">Echinococcus granulosus</name>
    <name type="common">Hydatid tapeworm</name>
    <dbReference type="NCBI Taxonomy" id="6210"/>
    <lineage>
        <taxon>Eukaryota</taxon>
        <taxon>Metazoa</taxon>
        <taxon>Spiralia</taxon>
        <taxon>Lophotrochozoa</taxon>
        <taxon>Platyhelminthes</taxon>
        <taxon>Cestoda</taxon>
        <taxon>Eucestoda</taxon>
        <taxon>Cyclophyllidea</taxon>
        <taxon>Taeniidae</taxon>
        <taxon>Echinococcus</taxon>
        <taxon>Echinococcus granulosus group</taxon>
    </lineage>
</organism>
<accession>A0A068WEX9</accession>
<evidence type="ECO:0000313" key="9">
    <source>
        <dbReference type="EMBL" id="CDS18266.1"/>
    </source>
</evidence>